<gene>
    <name evidence="2" type="ORF">GA0070623_1425</name>
</gene>
<dbReference type="OrthoDB" id="4632815at2"/>
<protein>
    <submittedName>
        <fullName evidence="2">Uncharacterized conserved protein YbjT, contains NAD(P)-binding and DUF2867 domains</fullName>
    </submittedName>
</protein>
<dbReference type="EMBL" id="LT607752">
    <property type="protein sequence ID" value="SCG47014.1"/>
    <property type="molecule type" value="Genomic_DNA"/>
</dbReference>
<name>A0A120F9N3_9ACTN</name>
<dbReference type="PANTHER" id="PTHR43162:SF1">
    <property type="entry name" value="PRESTALK A DIFFERENTIATION PROTEIN A"/>
    <property type="match status" value="1"/>
</dbReference>
<accession>A0A120F9N3</accession>
<dbReference type="InterPro" id="IPR036291">
    <property type="entry name" value="NAD(P)-bd_dom_sf"/>
</dbReference>
<evidence type="ECO:0000313" key="2">
    <source>
        <dbReference type="EMBL" id="SCG47014.1"/>
    </source>
</evidence>
<sequence>MIVVTTPTGTIGRQVLARLVDRRAPVRVIVRDPSRLPAHLVREIDVVVGSHRDPAVVARAFTDAQAVFWLVPVDPRATGPTSAFVDFTRPACAALRHGTTVRRVVGISALGRGFSRPAGLATASLAMDDLIAGTGVAYRALTMPAFMENLFMHAGTIREQGVIYSPVTADLPLPTVATRDVAAVAARLLCDGAWTGQDAVPLLGPEDLTFDEIARILTGVLGRPVRYQRIPVERYTATLVGQGMSAAMARAMADMLTAKNDGLDQLVGRGPEHATPTAFRDWCRQVFAPALDSVAVESSSRRFS</sequence>
<dbReference type="Gene3D" id="3.40.50.720">
    <property type="entry name" value="NAD(P)-binding Rossmann-like Domain"/>
    <property type="match status" value="1"/>
</dbReference>
<reference evidence="3" key="1">
    <citation type="submission" date="2016-06" db="EMBL/GenBank/DDBJ databases">
        <authorList>
            <person name="Varghese N."/>
            <person name="Submissions Spin"/>
        </authorList>
    </citation>
    <scope>NUCLEOTIDE SEQUENCE [LARGE SCALE GENOMIC DNA]</scope>
    <source>
        <strain evidence="3">DSM 44983</strain>
    </source>
</reference>
<evidence type="ECO:0000259" key="1">
    <source>
        <dbReference type="Pfam" id="PF13460"/>
    </source>
</evidence>
<feature type="domain" description="NAD(P)-binding" evidence="1">
    <location>
        <begin position="8"/>
        <end position="189"/>
    </location>
</feature>
<dbReference type="InterPro" id="IPR051604">
    <property type="entry name" value="Ergot_Alk_Oxidoreductase"/>
</dbReference>
<dbReference type="RefSeq" id="WP_067303680.1">
    <property type="nucleotide sequence ID" value="NZ_LRMV01000017.1"/>
</dbReference>
<dbReference type="InterPro" id="IPR016040">
    <property type="entry name" value="NAD(P)-bd_dom"/>
</dbReference>
<organism evidence="2 3">
    <name type="scientific">Micromonospora rifamycinica</name>
    <dbReference type="NCBI Taxonomy" id="291594"/>
    <lineage>
        <taxon>Bacteria</taxon>
        <taxon>Bacillati</taxon>
        <taxon>Actinomycetota</taxon>
        <taxon>Actinomycetes</taxon>
        <taxon>Micromonosporales</taxon>
        <taxon>Micromonosporaceae</taxon>
        <taxon>Micromonospora</taxon>
    </lineage>
</organism>
<dbReference type="SUPFAM" id="SSF51735">
    <property type="entry name" value="NAD(P)-binding Rossmann-fold domains"/>
    <property type="match status" value="1"/>
</dbReference>
<dbReference type="PANTHER" id="PTHR43162">
    <property type="match status" value="1"/>
</dbReference>
<dbReference type="AlphaFoldDB" id="A0A120F9N3"/>
<dbReference type="Gene3D" id="3.90.25.10">
    <property type="entry name" value="UDP-galactose 4-epimerase, domain 1"/>
    <property type="match status" value="1"/>
</dbReference>
<dbReference type="Proteomes" id="UP000198226">
    <property type="component" value="Chromosome I"/>
</dbReference>
<proteinExistence type="predicted"/>
<dbReference type="Pfam" id="PF13460">
    <property type="entry name" value="NAD_binding_10"/>
    <property type="match status" value="1"/>
</dbReference>
<evidence type="ECO:0000313" key="3">
    <source>
        <dbReference type="Proteomes" id="UP000198226"/>
    </source>
</evidence>
<keyword evidence="3" id="KW-1185">Reference proteome</keyword>